<evidence type="ECO:0000313" key="3">
    <source>
        <dbReference type="Proteomes" id="UP000094296"/>
    </source>
</evidence>
<proteinExistence type="predicted"/>
<accession>A0A1E5G2J2</accession>
<feature type="region of interest" description="Disordered" evidence="1">
    <location>
        <begin position="1"/>
        <end position="32"/>
    </location>
</feature>
<protein>
    <submittedName>
        <fullName evidence="2">Uncharacterized protein</fullName>
    </submittedName>
</protein>
<dbReference type="RefSeq" id="WP_069643153.1">
    <property type="nucleotide sequence ID" value="NZ_MIJE01000022.1"/>
</dbReference>
<comment type="caution">
    <text evidence="2">The sequence shown here is derived from an EMBL/GenBank/DDBJ whole genome shotgun (WGS) entry which is preliminary data.</text>
</comment>
<gene>
    <name evidence="2" type="ORF">BHF68_05790</name>
</gene>
<dbReference type="Proteomes" id="UP000094296">
    <property type="component" value="Unassembled WGS sequence"/>
</dbReference>
<name>A0A1E5G2J2_9FIRM</name>
<dbReference type="EMBL" id="MIJE01000022">
    <property type="protein sequence ID" value="OEF97107.1"/>
    <property type="molecule type" value="Genomic_DNA"/>
</dbReference>
<organism evidence="2 3">
    <name type="scientific">Desulfuribacillus alkaliarsenatis</name>
    <dbReference type="NCBI Taxonomy" id="766136"/>
    <lineage>
        <taxon>Bacteria</taxon>
        <taxon>Bacillati</taxon>
        <taxon>Bacillota</taxon>
        <taxon>Desulfuribacillia</taxon>
        <taxon>Desulfuribacillales</taxon>
        <taxon>Desulfuribacillaceae</taxon>
        <taxon>Desulfuribacillus</taxon>
    </lineage>
</organism>
<feature type="compositionally biased region" description="Basic and acidic residues" evidence="1">
    <location>
        <begin position="10"/>
        <end position="28"/>
    </location>
</feature>
<reference evidence="2 3" key="1">
    <citation type="submission" date="2016-09" db="EMBL/GenBank/DDBJ databases">
        <title>Draft genome sequence for the type strain of Desulfuribacillus alkaliarsenatis AHT28, an obligately anaerobic, sulfidogenic bacterium isolated from Russian soda lake sediments.</title>
        <authorList>
            <person name="Abin C.A."/>
            <person name="Hollibaugh J.T."/>
        </authorList>
    </citation>
    <scope>NUCLEOTIDE SEQUENCE [LARGE SCALE GENOMIC DNA]</scope>
    <source>
        <strain evidence="2 3">AHT28</strain>
    </source>
</reference>
<sequence>MGFAQLEQDTEFKKEIPNSHGNIERENSSVHSALTEASTMGNSRMIKTLEAIEDQDSGQTQVDETPQKTGILNWGKQKATSVKKYFQQTVQRFGNYLEERKAKKQAKKRLSDINVEMLAESSALTSDERTEATDRLKALRQTDNEQAERAGETQESRFNKLEAGGFAFLIEDQKYNENGEVETEEIQPEAVSVTGTPVAGEGSEESGDLILEDKKYKLDEQGLIVEDMDQSVPAIDEDLITNARQDFLSKTPVRKKISNFFGVGTTILDGLARTTKKKLKKEKKATTAIGDFIYKDFLHISNSTVSINDDNTDKNMEISSKNITILGQAGANNNVDRVKLKTGLINIKYDAMKDSFSAALSGGTIEKAPLSFLTITAQGLELVNEGNNITADKFTIMMNDTKIETTNPLEVKGVKTTLKNLDISNAGVSWNSETISATGQLIDTTTAITGDIIIAEKEKAQSAAANLQIKTIKINFSDISTIFEIPSSAAMFQKTITGWGLKDKSIITNTKELKLYNFLNVKEVGYSLSTDYSQEITAKIDEEKNNRANDNVQITKLEGALNYNYEGAIWNATINKGKLQFGCTGIFDGNAENLKVSDNNSITADKFTATIHETKIDTTNPLEMSEMKPTLKNLNVSNEGVSWNSETISATGELTDKSSIFRGKLIIAEKQKNQSAAANLQIQMINLKDMIVFFRMSGSVSMFQKTETGWSLNNESLTSNAKVLKLFNYLELKDAVYTLDADCTQKITAAIDDAKYTGKSIDHLNVTKFQGGLNLHKEGTDWSTTIDSGEYKFECPEFFTGTAKDINFDTRNRLVVTDSTVTLEDKDVKTPAPLKIENLQMDGSGINWSANSKKVLLPQFRDLILFEIADLKINKNVGEKVTGTIDYTNVIPNIGILDRITISSKGQIERHDKGWDTSSLAGSSEKKISLNFFSGKTTISGLGFSLGEKNVIIQGTGNLESGTTTEKNIGSATVLLEKDEKGVTNEFQDVNLVLGNLALKLGKGSYKESEGYVFENVTAGLLSRSSANYDPRIGEIANDDLGQRLSDFNLHGFGIQVSKFSISSKGPKIEKYKFVTEKLEFKYGKKLKVLYDLKTKTGYCDFKDRVNKTYVDASIPLIGFPPGLASIDLGFSIMGNLNYGGRIDVWKNPGEDKILQAKLSTQVTVSPSLQIYLGLHLGPKGVAELALQGYGREQLNLDASSEIEKGFNIGEKEFTSLNDNNFKAKLHMGAGVSFVIGARALVKSLLINKCLYDYEFKRWNFGEMGFDCTYSGGRISFSPYVGEQGNTKKVKKDGGGLTEFLKNAKDLYQMFLDIKEEKNQSKIKEHMLDSNQWIINSSGEFDEQGNKVKQDDKDTFPTRKKIIKEASSRKKSLSSDKKVLNSMLKSNTKTISAEIIKKRPLVMGRIIKHTLRTENAFHLLQATNEQASATTTQVDNHSQKGLSIVGENTLSLDQIAVKFGTNISEKDIKKLEKKKAGIAKEMRSNQGKNITGVSEGKKAKIERDSARLIREYVSHDDAIINIGRRKTAFEALKSADHSLKTSGALDVHRPDILENIDSVLTATQNLDVANVANEGAIYSLVEQDTTTLDRLVEYRRNMENVFANEDAATLLEGLAGNDLEELYSKKSKKAGESRTKQADQKEYYLAKISSNAADGRGGFREVNKYDFERTQYYMEKLQLSNRVVIRKTNKITENEKMVTDIDQLIAQYEGFITNTKALDKGMPANVETDKNKELKLLQEKDQQIAEETIVKDKTTELLNHLEDMANDKTDEMKDFPEVDEYTKEIESQQEIIQKEEEEGEPKSDEPLPDGIDWNELPRGY</sequence>
<feature type="region of interest" description="Disordered" evidence="1">
    <location>
        <begin position="1781"/>
        <end position="1820"/>
    </location>
</feature>
<evidence type="ECO:0000256" key="1">
    <source>
        <dbReference type="SAM" id="MobiDB-lite"/>
    </source>
</evidence>
<dbReference type="STRING" id="766136.BHF68_05790"/>
<evidence type="ECO:0000313" key="2">
    <source>
        <dbReference type="EMBL" id="OEF97107.1"/>
    </source>
</evidence>
<keyword evidence="3" id="KW-1185">Reference proteome</keyword>